<dbReference type="InterPro" id="IPR050173">
    <property type="entry name" value="ABC_transporter_C-like"/>
</dbReference>
<dbReference type="InterPro" id="IPR036640">
    <property type="entry name" value="ABC1_TM_sf"/>
</dbReference>
<feature type="domain" description="ABC transporter" evidence="11">
    <location>
        <begin position="1168"/>
        <end position="1431"/>
    </location>
</feature>
<feature type="transmembrane region" description="Helical" evidence="10">
    <location>
        <begin position="966"/>
        <end position="986"/>
    </location>
</feature>
<dbReference type="HOGENOM" id="CLU_000604_27_5_1"/>
<dbReference type="InterPro" id="IPR003439">
    <property type="entry name" value="ABC_transporter-like_ATP-bd"/>
</dbReference>
<protein>
    <recommendedName>
        <fullName evidence="15">ABC transporter</fullName>
    </recommendedName>
</protein>
<gene>
    <name evidence="13" type="ORF">VHEMI04419</name>
</gene>
<keyword evidence="3 10" id="KW-0812">Transmembrane</keyword>
<name>A0A0A1TG85_9HYPO</name>
<feature type="transmembrane region" description="Helical" evidence="10">
    <location>
        <begin position="480"/>
        <end position="498"/>
    </location>
</feature>
<dbReference type="Pfam" id="PF00664">
    <property type="entry name" value="ABC_membrane"/>
    <property type="match status" value="1"/>
</dbReference>
<feature type="compositionally biased region" description="Pro residues" evidence="9">
    <location>
        <begin position="1560"/>
        <end position="1570"/>
    </location>
</feature>
<feature type="region of interest" description="Disordered" evidence="9">
    <location>
        <begin position="1436"/>
        <end position="1581"/>
    </location>
</feature>
<dbReference type="GO" id="GO:0140359">
    <property type="term" value="F:ABC-type transporter activity"/>
    <property type="evidence" value="ECO:0007669"/>
    <property type="project" value="InterPro"/>
</dbReference>
<evidence type="ECO:0000256" key="4">
    <source>
        <dbReference type="ARBA" id="ARBA00022741"/>
    </source>
</evidence>
<evidence type="ECO:0000259" key="12">
    <source>
        <dbReference type="PROSITE" id="PS50929"/>
    </source>
</evidence>
<feature type="transmembrane region" description="Helical" evidence="10">
    <location>
        <begin position="252"/>
        <end position="274"/>
    </location>
</feature>
<reference evidence="13 14" key="1">
    <citation type="journal article" date="2015" name="Genome Announc.">
        <title>Draft Genome Sequence and Gene Annotation of the Entomopathogenic Fungus Verticillium hemipterigenum.</title>
        <authorList>
            <person name="Horn F."/>
            <person name="Habel A."/>
            <person name="Scharf D.H."/>
            <person name="Dworschak J."/>
            <person name="Brakhage A.A."/>
            <person name="Guthke R."/>
            <person name="Hertweck C."/>
            <person name="Linde J."/>
        </authorList>
    </citation>
    <scope>NUCLEOTIDE SEQUENCE [LARGE SCALE GENOMIC DNA]</scope>
</reference>
<dbReference type="Gene3D" id="3.40.50.300">
    <property type="entry name" value="P-loop containing nucleotide triphosphate hydrolases"/>
    <property type="match status" value="2"/>
</dbReference>
<dbReference type="InterPro" id="IPR003593">
    <property type="entry name" value="AAA+_ATPase"/>
</dbReference>
<evidence type="ECO:0000256" key="8">
    <source>
        <dbReference type="PROSITE-ProRule" id="PRU00182"/>
    </source>
</evidence>
<evidence type="ECO:0000256" key="10">
    <source>
        <dbReference type="SAM" id="Phobius"/>
    </source>
</evidence>
<evidence type="ECO:0000256" key="9">
    <source>
        <dbReference type="SAM" id="MobiDB-lite"/>
    </source>
</evidence>
<evidence type="ECO:0000256" key="2">
    <source>
        <dbReference type="ARBA" id="ARBA00022448"/>
    </source>
</evidence>
<dbReference type="GO" id="GO:0005524">
    <property type="term" value="F:ATP binding"/>
    <property type="evidence" value="ECO:0007669"/>
    <property type="project" value="UniProtKB-KW"/>
</dbReference>
<keyword evidence="4" id="KW-0547">Nucleotide-binding</keyword>
<dbReference type="PANTHER" id="PTHR24223:SF399">
    <property type="entry name" value="ABC TRANSPORTER ATNG"/>
    <property type="match status" value="1"/>
</dbReference>
<dbReference type="InterPro" id="IPR011527">
    <property type="entry name" value="ABC1_TM_dom"/>
</dbReference>
<feature type="region of interest" description="Disordered" evidence="9">
    <location>
        <begin position="793"/>
        <end position="823"/>
    </location>
</feature>
<dbReference type="PANTHER" id="PTHR24223">
    <property type="entry name" value="ATP-BINDING CASSETTE SUB-FAMILY C"/>
    <property type="match status" value="1"/>
</dbReference>
<evidence type="ECO:0000256" key="6">
    <source>
        <dbReference type="ARBA" id="ARBA00022989"/>
    </source>
</evidence>
<dbReference type="InterPro" id="IPR027417">
    <property type="entry name" value="P-loop_NTPase"/>
</dbReference>
<feature type="transmembrane region" description="Helical" evidence="10">
    <location>
        <begin position="398"/>
        <end position="416"/>
    </location>
</feature>
<dbReference type="SMART" id="SM00382">
    <property type="entry name" value="AAA"/>
    <property type="match status" value="2"/>
</dbReference>
<sequence>MLDFESGNRLLNAMQASPLLQSLCSDPSQLAPAMFILSAPFNLYQLAQGCTYIPTISGLQWWSKFAIAGILMSVQLQLQIQLPGDASESVRSAHAIGSLESILLCISLPIFHCCPPSPSLLLSIYLPLSICLKARSFWLSPSNSSSELASILLRVVFFVLHEQPKWSQIPEENRQYLQEQDTLGFWTRSVLLWVFPLLVQARAGELALSMLMKPPKGHTPFALNHRFQTRWAKAGQKKNALLKIFLRTHWSIFLRGSIAAFLVKALNPCVAFLIERFTRTLEVSHRDANSSFSRSVEVYQLTLQMFCLLFGLMVMRAYSASIDAEVKARLRGLITMATFSKLLWLSDQSLSQFSDFSLLRNDLVIVQNSVKALQDISISLLSAVFCSFILWQSIGLNVVAAVLTALCSVFLCSLLGEQVAVSRQQWGKASKVRVAESAKLIESIKYAKMTGATNITTFILNRLQKAEAANRDACMKKNTFRFMFVVGTHAIIPIFALGNDLFRTGILVNIPLLLKSVALIYWFSEDLTVVLQIPEVWAAAVSSCSRVEDILRTSAHESSATPMRHIEPAQQNRFTTAIEFHNVSLAPAADRAPVLTNVSLSIVRGSFSVLTGATGSGKTLFARGIIGRAHKTQGTITVQDAVIAYCGQDEWLVNGSVRQNIIGDNAYDDAWYTSVMTACVLHEDISCLENGDEYVVASLGTNIEHAFRQRLALARAIYSRAPLLILDDFLSSQSPLTSRRLVAQLFALGGILANGRTVLVTTSHPEPFYDYCNQILHINEYRYIVRRLSPILRGPRPPQNSDNADQDQRCNTHLPAAGDDPAPDGIASQLRKVPTVTTDYQPISYSVYLRQFNYPVLVAWLLALFVTAFLEGIPLIYLRIWLGAITPTQFPFMQCFALTLLSGLAFGISGYLFNVKLAVKAAQSLHDRLLQTIIGSTIPALSLGKLKLAINLFNESISTATRDLPSNVFQVTYGLMTTIQVIGVMFSVHKSGLWMAVGILSSLCGIRSLYCYAAQQLKFLQLSTTDDLHGYFAETVTGVPHLQCFRSQRLHLQRVRKAITNTQIVSYNLDSLEACMAMMADMSTLLLVTSFVYILGHADVHPHLAGFVLVLLLYTIQIIPRRIKQWHNMDMAMLDLQRAEHFISTTPQMDAERQKPALPANWPAQGLVEFENVSIGYNPAGNSPVITNATFKLEGVQKAAIHGPRQSGKTTLVLSMILLLPYEGSIKIDGIEARDIPRDKFKQIFTIIPESPVVFPSCSIRQNLLTDEIIDPVRADAALNPDGIRFLFDDNMDERLTLITKVLRGVGLSDIVTNSGGVDSKFSSLVLSPTQRQKFSLAQGLAKHYATRTKMAIIDSTTSHVNTAGLERMISLIDEILGVDPDCMVITLASHSDAIEGSQYVARIAGGRVVKFFVESMLHRKKTAKNRVLKRSLKSPATLSEEELVGEVARRSEQGRRERGRRQRTPSPASSSSSAGSQPNPNAVAGPSTLPAAPPRPLSPQSSSSRAPSPTFNLTPETYSTRRTSCSPGSGRHPEPLPQASSSSRPRIEPARRRRGRTIRPPPVVRPRSPPISDDSDDDTLPEIPGWMVDFADDSISELRRHELYTRIFEYGSLRMERLLLRHAQRDNAILQHFHELHHSDEPHILQQQVRDIQKVTGFYHKLQSALVVARYARQQGRC</sequence>
<keyword evidence="6 10" id="KW-1133">Transmembrane helix</keyword>
<dbReference type="SUPFAM" id="SSF52540">
    <property type="entry name" value="P-loop containing nucleoside triphosphate hydrolases"/>
    <property type="match status" value="2"/>
</dbReference>
<evidence type="ECO:0000313" key="14">
    <source>
        <dbReference type="Proteomes" id="UP000039046"/>
    </source>
</evidence>
<dbReference type="GO" id="GO:0003723">
    <property type="term" value="F:RNA binding"/>
    <property type="evidence" value="ECO:0007669"/>
    <property type="project" value="UniProtKB-KW"/>
</dbReference>
<feature type="transmembrane region" description="Helical" evidence="10">
    <location>
        <begin position="505"/>
        <end position="524"/>
    </location>
</feature>
<dbReference type="EMBL" id="CDHN01000002">
    <property type="protein sequence ID" value="CEJ87450.1"/>
    <property type="molecule type" value="Genomic_DNA"/>
</dbReference>
<dbReference type="PROSITE" id="PS50893">
    <property type="entry name" value="ABC_TRANSPORTER_2"/>
    <property type="match status" value="2"/>
</dbReference>
<evidence type="ECO:0008006" key="15">
    <source>
        <dbReference type="Google" id="ProtNLM"/>
    </source>
</evidence>
<comment type="subcellular location">
    <subcellularLocation>
        <location evidence="1">Membrane</location>
    </subcellularLocation>
</comment>
<feature type="domain" description="ABC transporter" evidence="11">
    <location>
        <begin position="578"/>
        <end position="812"/>
    </location>
</feature>
<dbReference type="PROSITE" id="PS50929">
    <property type="entry name" value="ABC_TM1F"/>
    <property type="match status" value="1"/>
</dbReference>
<accession>A0A0A1TG85</accession>
<dbReference type="SUPFAM" id="SSF90123">
    <property type="entry name" value="ABC transporter transmembrane region"/>
    <property type="match status" value="2"/>
</dbReference>
<dbReference type="GO" id="GO:0016020">
    <property type="term" value="C:membrane"/>
    <property type="evidence" value="ECO:0007669"/>
    <property type="project" value="UniProtKB-SubCell"/>
</dbReference>
<feature type="transmembrane region" description="Helical" evidence="10">
    <location>
        <begin position="1074"/>
        <end position="1094"/>
    </location>
</feature>
<feature type="transmembrane region" description="Helical" evidence="10">
    <location>
        <begin position="890"/>
        <end position="913"/>
    </location>
</feature>
<evidence type="ECO:0000256" key="7">
    <source>
        <dbReference type="ARBA" id="ARBA00023136"/>
    </source>
</evidence>
<evidence type="ECO:0000256" key="5">
    <source>
        <dbReference type="ARBA" id="ARBA00022840"/>
    </source>
</evidence>
<keyword evidence="5" id="KW-0067">ATP-binding</keyword>
<feature type="compositionally biased region" description="Low complexity" evidence="9">
    <location>
        <begin position="1499"/>
        <end position="1511"/>
    </location>
</feature>
<organism evidence="13 14">
    <name type="scientific">[Torrubiella] hemipterigena</name>
    <dbReference type="NCBI Taxonomy" id="1531966"/>
    <lineage>
        <taxon>Eukaryota</taxon>
        <taxon>Fungi</taxon>
        <taxon>Dikarya</taxon>
        <taxon>Ascomycota</taxon>
        <taxon>Pezizomycotina</taxon>
        <taxon>Sordariomycetes</taxon>
        <taxon>Hypocreomycetidae</taxon>
        <taxon>Hypocreales</taxon>
        <taxon>Clavicipitaceae</taxon>
        <taxon>Clavicipitaceae incertae sedis</taxon>
        <taxon>'Torrubiella' clade</taxon>
    </lineage>
</organism>
<feature type="compositionally biased region" description="Low complexity" evidence="9">
    <location>
        <begin position="1466"/>
        <end position="1491"/>
    </location>
</feature>
<evidence type="ECO:0000256" key="3">
    <source>
        <dbReference type="ARBA" id="ARBA00022692"/>
    </source>
</evidence>
<dbReference type="Gene3D" id="1.20.1560.10">
    <property type="entry name" value="ABC transporter type 1, transmembrane domain"/>
    <property type="match status" value="2"/>
</dbReference>
<dbReference type="GO" id="GO:0016887">
    <property type="term" value="F:ATP hydrolysis activity"/>
    <property type="evidence" value="ECO:0007669"/>
    <property type="project" value="InterPro"/>
</dbReference>
<dbReference type="OrthoDB" id="4865934at2759"/>
<dbReference type="STRING" id="1531966.A0A0A1TG85"/>
<keyword evidence="7 10" id="KW-0472">Membrane</keyword>
<feature type="domain" description="ABC transmembrane type-1" evidence="12">
    <location>
        <begin position="856"/>
        <end position="1119"/>
    </location>
</feature>
<feature type="transmembrane region" description="Helical" evidence="10">
    <location>
        <begin position="298"/>
        <end position="318"/>
    </location>
</feature>
<feature type="transmembrane region" description="Helical" evidence="10">
    <location>
        <begin position="1100"/>
        <end position="1119"/>
    </location>
</feature>
<feature type="compositionally biased region" description="Polar residues" evidence="9">
    <location>
        <begin position="1512"/>
        <end position="1528"/>
    </location>
</feature>
<feature type="compositionally biased region" description="Basic and acidic residues" evidence="9">
    <location>
        <begin position="1448"/>
        <end position="1457"/>
    </location>
</feature>
<dbReference type="Pfam" id="PF00005">
    <property type="entry name" value="ABC_tran"/>
    <property type="match status" value="2"/>
</dbReference>
<keyword evidence="2" id="KW-0813">Transport</keyword>
<dbReference type="PROSITE" id="PS50889">
    <property type="entry name" value="S4"/>
    <property type="match status" value="1"/>
</dbReference>
<evidence type="ECO:0000313" key="13">
    <source>
        <dbReference type="EMBL" id="CEJ87450.1"/>
    </source>
</evidence>
<keyword evidence="8" id="KW-0694">RNA-binding</keyword>
<dbReference type="Proteomes" id="UP000039046">
    <property type="component" value="Unassembled WGS sequence"/>
</dbReference>
<keyword evidence="14" id="KW-1185">Reference proteome</keyword>
<feature type="transmembrane region" description="Helical" evidence="10">
    <location>
        <begin position="857"/>
        <end position="878"/>
    </location>
</feature>
<evidence type="ECO:0000259" key="11">
    <source>
        <dbReference type="PROSITE" id="PS50893"/>
    </source>
</evidence>
<evidence type="ECO:0000256" key="1">
    <source>
        <dbReference type="ARBA" id="ARBA00004370"/>
    </source>
</evidence>
<proteinExistence type="predicted"/>